<gene>
    <name evidence="1" type="ORF">K0O64_29105</name>
</gene>
<keyword evidence="2" id="KW-1185">Reference proteome</keyword>
<dbReference type="EMBL" id="CP080333">
    <property type="protein sequence ID" value="QYL16954.1"/>
    <property type="molecule type" value="Genomic_DNA"/>
</dbReference>
<accession>A0ABX8VN92</accession>
<dbReference type="Gene3D" id="3.50.50.60">
    <property type="entry name" value="FAD/NAD(P)-binding domain"/>
    <property type="match status" value="1"/>
</dbReference>
<reference evidence="1 2" key="1">
    <citation type="submission" date="2021-07" db="EMBL/GenBank/DDBJ databases">
        <title>Whole genome sequencing of non-tuberculosis mycobacteria type-strains.</title>
        <authorList>
            <person name="Igarashi Y."/>
            <person name="Osugi A."/>
            <person name="Mitarai S."/>
        </authorList>
    </citation>
    <scope>NUCLEOTIDE SEQUENCE [LARGE SCALE GENOMIC DNA]</scope>
    <source>
        <strain evidence="1 2">JCM 16370</strain>
    </source>
</reference>
<dbReference type="Proteomes" id="UP000825367">
    <property type="component" value="Chromosome"/>
</dbReference>
<dbReference type="SUPFAM" id="SSF51905">
    <property type="entry name" value="FAD/NAD(P)-binding domain"/>
    <property type="match status" value="1"/>
</dbReference>
<proteinExistence type="predicted"/>
<sequence length="475" mass="51301">MSAERTVHADYLVVGAGAVGLAFADTIATESDATVVIVDRAEAPGGHWTTAYPFVRLHQPAAYYGVNSRGLGKGVIEDSGDNAGLYELASLDEIRSYYNTVMLDLTASQRVRHFPSSEYHGDRTFTTAAGECITVDVGRRVVDTTHSNVIVPSMRPPNFVIEPGVDCVPPNALPQSAPGHDRFVVIGGGKTGMDSCLWLLRNGIGPERISWIVPRESWLLDRADVQPGPEFADRVKVAFGARLDAIAAADSIGDLFARLEDAGSLLRLHPDVEPTMYRCATVTQAEAAALRRITDVVRMGHVREISASGASLTHGELTAEPSTLWIDCAAEGLGLGPTRTIFSGSTLTPQCVRACQQVFSAAFIAHVELSYDDDATKNALCEPIHLPGTPIDWLTMSVIEYRNQITWFADPDLMEWLHTSRLNAIRAMMAPVMERPRVRQRVFDAIAGQLRAANDKLADLLASDGQPQAAAGASP</sequence>
<name>A0ABX8VN92_9MYCO</name>
<evidence type="ECO:0000313" key="1">
    <source>
        <dbReference type="EMBL" id="QYL16954.1"/>
    </source>
</evidence>
<dbReference type="Pfam" id="PF13450">
    <property type="entry name" value="NAD_binding_8"/>
    <property type="match status" value="1"/>
</dbReference>
<dbReference type="InterPro" id="IPR036188">
    <property type="entry name" value="FAD/NAD-bd_sf"/>
</dbReference>
<organism evidence="1 2">
    <name type="scientific">Mycolicibacterium pallens</name>
    <dbReference type="NCBI Taxonomy" id="370524"/>
    <lineage>
        <taxon>Bacteria</taxon>
        <taxon>Bacillati</taxon>
        <taxon>Actinomycetota</taxon>
        <taxon>Actinomycetes</taxon>
        <taxon>Mycobacteriales</taxon>
        <taxon>Mycobacteriaceae</taxon>
        <taxon>Mycolicibacterium</taxon>
    </lineage>
</organism>
<evidence type="ECO:0000313" key="2">
    <source>
        <dbReference type="Proteomes" id="UP000825367"/>
    </source>
</evidence>
<protein>
    <submittedName>
        <fullName evidence="1">NAD(P)-binding protein</fullName>
    </submittedName>
</protein>
<dbReference type="RefSeq" id="WP_071948432.1">
    <property type="nucleotide sequence ID" value="NZ_BAAAVX010000058.1"/>
</dbReference>